<dbReference type="AlphaFoldDB" id="A0A1H7J0N1"/>
<evidence type="ECO:0000256" key="1">
    <source>
        <dbReference type="SAM" id="Phobius"/>
    </source>
</evidence>
<dbReference type="GO" id="GO:0016491">
    <property type="term" value="F:oxidoreductase activity"/>
    <property type="evidence" value="ECO:0007669"/>
    <property type="project" value="InterPro"/>
</dbReference>
<protein>
    <submittedName>
        <fullName evidence="3">Thiol-disulfide isomerase or thioredoxin</fullName>
    </submittedName>
</protein>
<keyword evidence="4" id="KW-1185">Reference proteome</keyword>
<dbReference type="CDD" id="cd02966">
    <property type="entry name" value="TlpA_like_family"/>
    <property type="match status" value="1"/>
</dbReference>
<accession>A0A1H7J0N1</accession>
<dbReference type="EMBL" id="FNZR01000002">
    <property type="protein sequence ID" value="SEK68313.1"/>
    <property type="molecule type" value="Genomic_DNA"/>
</dbReference>
<keyword evidence="1" id="KW-1133">Transmembrane helix</keyword>
<evidence type="ECO:0000313" key="3">
    <source>
        <dbReference type="EMBL" id="SEK68313.1"/>
    </source>
</evidence>
<dbReference type="PANTHER" id="PTHR42852:SF13">
    <property type="entry name" value="PROTEIN DIPZ"/>
    <property type="match status" value="1"/>
</dbReference>
<organism evidence="3 4">
    <name type="scientific">Parapedobacter koreensis</name>
    <dbReference type="NCBI Taxonomy" id="332977"/>
    <lineage>
        <taxon>Bacteria</taxon>
        <taxon>Pseudomonadati</taxon>
        <taxon>Bacteroidota</taxon>
        <taxon>Sphingobacteriia</taxon>
        <taxon>Sphingobacteriales</taxon>
        <taxon>Sphingobacteriaceae</taxon>
        <taxon>Parapedobacter</taxon>
    </lineage>
</organism>
<reference evidence="4" key="1">
    <citation type="submission" date="2016-10" db="EMBL/GenBank/DDBJ databases">
        <authorList>
            <person name="Varghese N."/>
            <person name="Submissions S."/>
        </authorList>
    </citation>
    <scope>NUCLEOTIDE SEQUENCE [LARGE SCALE GENOMIC DNA]</scope>
    <source>
        <strain evidence="4">Jip14</strain>
    </source>
</reference>
<feature type="transmembrane region" description="Helical" evidence="1">
    <location>
        <begin position="12"/>
        <end position="31"/>
    </location>
</feature>
<keyword evidence="1" id="KW-0472">Membrane</keyword>
<dbReference type="SUPFAM" id="SSF52833">
    <property type="entry name" value="Thioredoxin-like"/>
    <property type="match status" value="1"/>
</dbReference>
<feature type="domain" description="Thioredoxin" evidence="2">
    <location>
        <begin position="355"/>
        <end position="496"/>
    </location>
</feature>
<evidence type="ECO:0000313" key="4">
    <source>
        <dbReference type="Proteomes" id="UP000198916"/>
    </source>
</evidence>
<dbReference type="PROSITE" id="PS51352">
    <property type="entry name" value="THIOREDOXIN_2"/>
    <property type="match status" value="1"/>
</dbReference>
<dbReference type="PANTHER" id="PTHR42852">
    <property type="entry name" value="THIOL:DISULFIDE INTERCHANGE PROTEIN DSBE"/>
    <property type="match status" value="1"/>
</dbReference>
<evidence type="ECO:0000259" key="2">
    <source>
        <dbReference type="PROSITE" id="PS51352"/>
    </source>
</evidence>
<sequence>MTVDKKAQLIGFVLRISLIFAGMATFVAAFAQKQSAGEPFIIQGRLINSPERTLKIFFESDSGREYQIETLNLDEQGNFYLKTWGVKYPQRTSIQQNRTQINDIYIAPGYDLTITGDATDFRTLVKTLAITGQGAAANQYKITRAATYIALNDTTQYWMLDPEALAAYAKKQRALNDSLASAVFTKDPVDDPYFAYFANMVRLDNQFMEAYYLLEAVNRAPMGFEESMDFAKKHIDNELLANFSQDAYLISQDYKNWALDQYVTYRRYLDARKDSSLVKEKGHAIRKINEVLSGRVKDYYLNATVTSRIPYTKTIEELNGAKASLKPFIQSIASEAYKTAIQQLIADKEQELLQTQTGKPAPAFTLKSAEGTVYNLSDFKGKVVYIDLWASWCVPCRQETPSFKQLYEKYKDDERVEFVSVAVSDGEKEWRKALEEDQPHWLQLYDEDGKVNQAYVANAIPKFIVVDKQGNIVDFNAPAPSSGNVLETLLLEEMAK</sequence>
<dbReference type="Gene3D" id="3.40.30.10">
    <property type="entry name" value="Glutaredoxin"/>
    <property type="match status" value="1"/>
</dbReference>
<dbReference type="InterPro" id="IPR050553">
    <property type="entry name" value="Thioredoxin_ResA/DsbE_sf"/>
</dbReference>
<name>A0A1H7J0N1_9SPHI</name>
<dbReference type="Pfam" id="PF08534">
    <property type="entry name" value="Redoxin"/>
    <property type="match status" value="1"/>
</dbReference>
<keyword evidence="1" id="KW-0812">Transmembrane</keyword>
<dbReference type="STRING" id="332977.SAMN05421740_102424"/>
<dbReference type="InterPro" id="IPR036249">
    <property type="entry name" value="Thioredoxin-like_sf"/>
</dbReference>
<dbReference type="Proteomes" id="UP000198916">
    <property type="component" value="Unassembled WGS sequence"/>
</dbReference>
<dbReference type="InterPro" id="IPR013766">
    <property type="entry name" value="Thioredoxin_domain"/>
</dbReference>
<gene>
    <name evidence="3" type="ORF">SAMN05421740_102424</name>
</gene>
<proteinExistence type="predicted"/>
<dbReference type="InterPro" id="IPR013740">
    <property type="entry name" value="Redoxin"/>
</dbReference>
<keyword evidence="3" id="KW-0413">Isomerase</keyword>
<dbReference type="GO" id="GO:0016853">
    <property type="term" value="F:isomerase activity"/>
    <property type="evidence" value="ECO:0007669"/>
    <property type="project" value="UniProtKB-KW"/>
</dbReference>